<protein>
    <submittedName>
        <fullName evidence="3">Putative Acyl-CoA N-acyltransferase</fullName>
    </submittedName>
</protein>
<sequence>MRIESITTVAQFDALQDRWRDLEAVCPTTSIFLTWEWQRLWWRHYGQARQLCILAAWDGGKLLGVLPLYIEKRRLRGVLPVRKLRQIGAGGDTAPDDLDPLLHAAWLQPVAKALAEHVAQHLAGWDALDFNDLQPDAPFTVALIDASRRNAAWLRVGEPSRIIYGVLPANWEAFLGGLSYHRRGVVRRLRRKFEQQDGARVIQSHEDVSLDAAFDRLAKLHRLRWAGRTDQPSFTTPEYLGFHRELMHALLARGRLRLLELELGGRSVAMLYGYRLGDRFYYFQSGFDPGVAPLSPGELLLGYAIESAILEGCATFDMLKGDYDHKRHFFQQTRGTVGVKAYRPGVAAWAYRCKEWLDARAKPPHGANQPQSRQTADVEAG</sequence>
<dbReference type="RefSeq" id="WP_186436537.1">
    <property type="nucleotide sequence ID" value="NZ_LT592170.1"/>
</dbReference>
<dbReference type="Proteomes" id="UP000214566">
    <property type="component" value="Unassembled WGS sequence"/>
</dbReference>
<keyword evidence="4" id="KW-1185">Reference proteome</keyword>
<evidence type="ECO:0000259" key="2">
    <source>
        <dbReference type="Pfam" id="PF13480"/>
    </source>
</evidence>
<evidence type="ECO:0000313" key="4">
    <source>
        <dbReference type="Proteomes" id="UP000214566"/>
    </source>
</evidence>
<gene>
    <name evidence="3" type="ORF">THIARS_50062</name>
</gene>
<accession>A0A238D0S8</accession>
<dbReference type="InterPro" id="IPR038740">
    <property type="entry name" value="BioF2-like_GNAT_dom"/>
</dbReference>
<organism evidence="3 4">
    <name type="scientific">Thiomonas delicata</name>
    <name type="common">Thiomonas cuprina</name>
    <dbReference type="NCBI Taxonomy" id="364030"/>
    <lineage>
        <taxon>Bacteria</taxon>
        <taxon>Pseudomonadati</taxon>
        <taxon>Pseudomonadota</taxon>
        <taxon>Betaproteobacteria</taxon>
        <taxon>Burkholderiales</taxon>
        <taxon>Thiomonas</taxon>
    </lineage>
</organism>
<keyword evidence="3" id="KW-0012">Acyltransferase</keyword>
<dbReference type="InterPro" id="IPR016181">
    <property type="entry name" value="Acyl_CoA_acyltransferase"/>
</dbReference>
<name>A0A238D0S8_THIDL</name>
<dbReference type="SUPFAM" id="SSF55729">
    <property type="entry name" value="Acyl-CoA N-acyltransferases (Nat)"/>
    <property type="match status" value="1"/>
</dbReference>
<evidence type="ECO:0000313" key="3">
    <source>
        <dbReference type="EMBL" id="SBP86814.1"/>
    </source>
</evidence>
<dbReference type="Gene3D" id="3.40.630.30">
    <property type="match status" value="1"/>
</dbReference>
<keyword evidence="3" id="KW-0808">Transferase</keyword>
<feature type="region of interest" description="Disordered" evidence="1">
    <location>
        <begin position="362"/>
        <end position="381"/>
    </location>
</feature>
<dbReference type="GO" id="GO:0016746">
    <property type="term" value="F:acyltransferase activity"/>
    <property type="evidence" value="ECO:0007669"/>
    <property type="project" value="UniProtKB-KW"/>
</dbReference>
<proteinExistence type="predicted"/>
<dbReference type="Pfam" id="PF13480">
    <property type="entry name" value="Acetyltransf_6"/>
    <property type="match status" value="1"/>
</dbReference>
<dbReference type="AlphaFoldDB" id="A0A238D0S8"/>
<feature type="domain" description="BioF2-like acetyltransferase" evidence="2">
    <location>
        <begin position="182"/>
        <end position="327"/>
    </location>
</feature>
<dbReference type="EMBL" id="FLMQ01000045">
    <property type="protein sequence ID" value="SBP86814.1"/>
    <property type="molecule type" value="Genomic_DNA"/>
</dbReference>
<reference evidence="3 4" key="1">
    <citation type="submission" date="2016-06" db="EMBL/GenBank/DDBJ databases">
        <authorList>
            <person name="Kjaerup R.B."/>
            <person name="Dalgaard T.S."/>
            <person name="Juul-Madsen H.R."/>
        </authorList>
    </citation>
    <scope>NUCLEOTIDE SEQUENCE [LARGE SCALE GENOMIC DNA]</scope>
    <source>
        <strain evidence="3 4">DSM 16361</strain>
    </source>
</reference>
<evidence type="ECO:0000256" key="1">
    <source>
        <dbReference type="SAM" id="MobiDB-lite"/>
    </source>
</evidence>